<dbReference type="InterPro" id="IPR011991">
    <property type="entry name" value="ArsR-like_HTH"/>
</dbReference>
<dbReference type="CDD" id="cd00090">
    <property type="entry name" value="HTH_ARSR"/>
    <property type="match status" value="1"/>
</dbReference>
<comment type="caution">
    <text evidence="1">The sequence shown here is derived from an EMBL/GenBank/DDBJ whole genome shotgun (WGS) entry which is preliminary data.</text>
</comment>
<dbReference type="Proteomes" id="UP001499967">
    <property type="component" value="Unassembled WGS sequence"/>
</dbReference>
<dbReference type="RefSeq" id="WP_343946636.1">
    <property type="nucleotide sequence ID" value="NZ_BAAAHP010000303.1"/>
</dbReference>
<reference evidence="2" key="1">
    <citation type="journal article" date="2019" name="Int. J. Syst. Evol. Microbiol.">
        <title>The Global Catalogue of Microorganisms (GCM) 10K type strain sequencing project: providing services to taxonomists for standard genome sequencing and annotation.</title>
        <authorList>
            <consortium name="The Broad Institute Genomics Platform"/>
            <consortium name="The Broad Institute Genome Sequencing Center for Infectious Disease"/>
            <person name="Wu L."/>
            <person name="Ma J."/>
        </authorList>
    </citation>
    <scope>NUCLEOTIDE SEQUENCE [LARGE SCALE GENOMIC DNA]</scope>
    <source>
        <strain evidence="2">JCM 11117</strain>
    </source>
</reference>
<dbReference type="Gene3D" id="1.10.10.10">
    <property type="entry name" value="Winged helix-like DNA-binding domain superfamily/Winged helix DNA-binding domain"/>
    <property type="match status" value="1"/>
</dbReference>
<name>A0ABP3YUD7_9PSEU</name>
<sequence length="231" mass="24419">MDDFVSQVSGVSALAEPARRALYLYVAAQPEAVSRDQAAEGVGLPRHTAKFHLDKLVEEGLLDTEFRRLTGRRGPGAGRPTKLYRRSEREVAVTLPPRHYDLAGLILAGAVETAARDGVPVLDAVQRAAAECGRRLGGDTEAGDEDPGGSPLEAAATMLAGHGYEPRVGDGVVELANCPFHALAREHTELVCGMNLHLITAMLGERGPTGVRAGLDPAPDRCCVTLTRAPA</sequence>
<dbReference type="EMBL" id="BAAAHP010000303">
    <property type="protein sequence ID" value="GAA0906838.1"/>
    <property type="molecule type" value="Genomic_DNA"/>
</dbReference>
<dbReference type="SUPFAM" id="SSF46785">
    <property type="entry name" value="Winged helix' DNA-binding domain"/>
    <property type="match status" value="1"/>
</dbReference>
<proteinExistence type="predicted"/>
<protein>
    <submittedName>
        <fullName evidence="1">Transcriptional regulator</fullName>
    </submittedName>
</protein>
<evidence type="ECO:0000313" key="2">
    <source>
        <dbReference type="Proteomes" id="UP001499967"/>
    </source>
</evidence>
<accession>A0ABP3YUD7</accession>
<keyword evidence="2" id="KW-1185">Reference proteome</keyword>
<dbReference type="InterPro" id="IPR036390">
    <property type="entry name" value="WH_DNA-bd_sf"/>
</dbReference>
<gene>
    <name evidence="1" type="ORF">GCM10009559_75310</name>
</gene>
<organism evidence="1 2">
    <name type="scientific">Pseudonocardia zijingensis</name>
    <dbReference type="NCBI Taxonomy" id="153376"/>
    <lineage>
        <taxon>Bacteria</taxon>
        <taxon>Bacillati</taxon>
        <taxon>Actinomycetota</taxon>
        <taxon>Actinomycetes</taxon>
        <taxon>Pseudonocardiales</taxon>
        <taxon>Pseudonocardiaceae</taxon>
        <taxon>Pseudonocardia</taxon>
    </lineage>
</organism>
<evidence type="ECO:0000313" key="1">
    <source>
        <dbReference type="EMBL" id="GAA0906838.1"/>
    </source>
</evidence>
<dbReference type="Pfam" id="PF12840">
    <property type="entry name" value="HTH_20"/>
    <property type="match status" value="1"/>
</dbReference>
<dbReference type="InterPro" id="IPR036388">
    <property type="entry name" value="WH-like_DNA-bd_sf"/>
</dbReference>